<dbReference type="KEGG" id="emo:DM558_03285"/>
<dbReference type="UniPathway" id="UPA00148"/>
<evidence type="ECO:0000256" key="2">
    <source>
        <dbReference type="ARBA" id="ARBA00022573"/>
    </source>
</evidence>
<feature type="domain" description="Methyltransferase" evidence="6">
    <location>
        <begin position="30"/>
        <end position="132"/>
    </location>
</feature>
<evidence type="ECO:0000256" key="5">
    <source>
        <dbReference type="ARBA" id="ARBA00022691"/>
    </source>
</evidence>
<dbReference type="PANTHER" id="PTHR43182:SF1">
    <property type="entry name" value="COBALT-PRECORRIN-7 C(5)-METHYLTRANSFERASE"/>
    <property type="match status" value="1"/>
</dbReference>
<dbReference type="InterPro" id="IPR025714">
    <property type="entry name" value="Methyltranfer_dom"/>
</dbReference>
<organism evidence="7 8">
    <name type="scientific">Entomomonas moraniae</name>
    <dbReference type="NCBI Taxonomy" id="2213226"/>
    <lineage>
        <taxon>Bacteria</taxon>
        <taxon>Pseudomonadati</taxon>
        <taxon>Pseudomonadota</taxon>
        <taxon>Gammaproteobacteria</taxon>
        <taxon>Pseudomonadales</taxon>
        <taxon>Pseudomonadaceae</taxon>
        <taxon>Entomomonas</taxon>
    </lineage>
</organism>
<dbReference type="AlphaFoldDB" id="A0A3Q9JHW3"/>
<dbReference type="NCBIfam" id="NF006138">
    <property type="entry name" value="PRK08287.1"/>
    <property type="match status" value="1"/>
</dbReference>
<evidence type="ECO:0000256" key="4">
    <source>
        <dbReference type="ARBA" id="ARBA00022679"/>
    </source>
</evidence>
<keyword evidence="5" id="KW-0949">S-adenosyl-L-methionine</keyword>
<accession>A0A3Q9JHW3</accession>
<keyword evidence="3 7" id="KW-0489">Methyltransferase</keyword>
<keyword evidence="4 7" id="KW-0808">Transferase</keyword>
<dbReference type="InterPro" id="IPR029063">
    <property type="entry name" value="SAM-dependent_MTases_sf"/>
</dbReference>
<evidence type="ECO:0000259" key="6">
    <source>
        <dbReference type="Pfam" id="PF13847"/>
    </source>
</evidence>
<dbReference type="GO" id="GO:0009236">
    <property type="term" value="P:cobalamin biosynthetic process"/>
    <property type="evidence" value="ECO:0007669"/>
    <property type="project" value="UniProtKB-UniPathway"/>
</dbReference>
<dbReference type="Gene3D" id="3.40.50.150">
    <property type="entry name" value="Vaccinia Virus protein VP39"/>
    <property type="match status" value="1"/>
</dbReference>
<reference evidence="8" key="1">
    <citation type="submission" date="2018-06" db="EMBL/GenBank/DDBJ databases">
        <title>Complete genome of Pseudomonas insecticola strain QZS01.</title>
        <authorList>
            <person name="Wang J."/>
            <person name="Su Q."/>
        </authorList>
    </citation>
    <scope>NUCLEOTIDE SEQUENCE [LARGE SCALE GENOMIC DNA]</scope>
    <source>
        <strain evidence="8">QZS01</strain>
    </source>
</reference>
<gene>
    <name evidence="7" type="ORF">DM558_03285</name>
</gene>
<dbReference type="CDD" id="cd02440">
    <property type="entry name" value="AdoMet_MTases"/>
    <property type="match status" value="1"/>
</dbReference>
<comment type="pathway">
    <text evidence="1">Cofactor biosynthesis; adenosylcobalamin biosynthesis.</text>
</comment>
<sequence length="188" mass="20765">MKDNLFIRGDVPMTKEEVRVLTIDWLNLSQAKTLVDVGAGTGSICIEASLRYPQLQTIAIEKNPEAIDLIKQNCEKFHVNNLYLIEGAAPEVLPEQAVDAIFIGGSGGELDEIIRWAFRSLNANGRLVLNFILLNNLMEALDILSKIGFEAIEVTQLQVSRLTKLGKGNYFKPNNPTYIISCSKGAES</sequence>
<dbReference type="GO" id="GO:0032259">
    <property type="term" value="P:methylation"/>
    <property type="evidence" value="ECO:0007669"/>
    <property type="project" value="UniProtKB-KW"/>
</dbReference>
<keyword evidence="2" id="KW-0169">Cobalamin biosynthesis</keyword>
<proteinExistence type="predicted"/>
<dbReference type="EMBL" id="CP029822">
    <property type="protein sequence ID" value="AZS49863.1"/>
    <property type="molecule type" value="Genomic_DNA"/>
</dbReference>
<dbReference type="InterPro" id="IPR050714">
    <property type="entry name" value="Cobalamin_biosynth_MTase"/>
</dbReference>
<dbReference type="GO" id="GO:0008276">
    <property type="term" value="F:protein methyltransferase activity"/>
    <property type="evidence" value="ECO:0007669"/>
    <property type="project" value="InterPro"/>
</dbReference>
<dbReference type="Proteomes" id="UP000273143">
    <property type="component" value="Chromosome"/>
</dbReference>
<evidence type="ECO:0000256" key="3">
    <source>
        <dbReference type="ARBA" id="ARBA00022603"/>
    </source>
</evidence>
<evidence type="ECO:0000256" key="1">
    <source>
        <dbReference type="ARBA" id="ARBA00004953"/>
    </source>
</evidence>
<evidence type="ECO:0000313" key="8">
    <source>
        <dbReference type="Proteomes" id="UP000273143"/>
    </source>
</evidence>
<protein>
    <submittedName>
        <fullName evidence="7">Decarboxylating cobalt-precorrin-6B (C(15))-methyltransferase</fullName>
    </submittedName>
</protein>
<evidence type="ECO:0000313" key="7">
    <source>
        <dbReference type="EMBL" id="AZS49863.1"/>
    </source>
</evidence>
<dbReference type="InterPro" id="IPR014008">
    <property type="entry name" value="Cbl_synth_MTase_CbiT"/>
</dbReference>
<keyword evidence="8" id="KW-1185">Reference proteome</keyword>
<dbReference type="RefSeq" id="WP_127162032.1">
    <property type="nucleotide sequence ID" value="NZ_CP029822.1"/>
</dbReference>
<dbReference type="NCBIfam" id="TIGR02469">
    <property type="entry name" value="CbiT"/>
    <property type="match status" value="1"/>
</dbReference>
<dbReference type="PANTHER" id="PTHR43182">
    <property type="entry name" value="COBALT-PRECORRIN-6B C(15)-METHYLTRANSFERASE (DECARBOXYLATING)"/>
    <property type="match status" value="1"/>
</dbReference>
<dbReference type="SUPFAM" id="SSF53335">
    <property type="entry name" value="S-adenosyl-L-methionine-dependent methyltransferases"/>
    <property type="match status" value="1"/>
</dbReference>
<dbReference type="Pfam" id="PF13847">
    <property type="entry name" value="Methyltransf_31"/>
    <property type="match status" value="1"/>
</dbReference>
<name>A0A3Q9JHW3_9GAMM</name>